<organism evidence="3 4">
    <name type="scientific">Piromyces finnis</name>
    <dbReference type="NCBI Taxonomy" id="1754191"/>
    <lineage>
        <taxon>Eukaryota</taxon>
        <taxon>Fungi</taxon>
        <taxon>Fungi incertae sedis</taxon>
        <taxon>Chytridiomycota</taxon>
        <taxon>Chytridiomycota incertae sedis</taxon>
        <taxon>Neocallimastigomycetes</taxon>
        <taxon>Neocallimastigales</taxon>
        <taxon>Neocallimastigaceae</taxon>
        <taxon>Piromyces</taxon>
    </lineage>
</organism>
<name>A0A1Y1UUN3_9FUNG</name>
<feature type="region of interest" description="Disordered" evidence="2">
    <location>
        <begin position="469"/>
        <end position="489"/>
    </location>
</feature>
<gene>
    <name evidence="3" type="ORF">BCR36DRAFT_587826</name>
</gene>
<dbReference type="OrthoDB" id="2155585at2759"/>
<feature type="region of interest" description="Disordered" evidence="2">
    <location>
        <begin position="190"/>
        <end position="318"/>
    </location>
</feature>
<keyword evidence="1" id="KW-0175">Coiled coil</keyword>
<evidence type="ECO:0000313" key="3">
    <source>
        <dbReference type="EMBL" id="ORX41718.1"/>
    </source>
</evidence>
<accession>A0A1Y1UUN3</accession>
<evidence type="ECO:0000313" key="4">
    <source>
        <dbReference type="Proteomes" id="UP000193719"/>
    </source>
</evidence>
<feature type="region of interest" description="Disordered" evidence="2">
    <location>
        <begin position="686"/>
        <end position="759"/>
    </location>
</feature>
<feature type="compositionally biased region" description="Low complexity" evidence="2">
    <location>
        <begin position="299"/>
        <end position="314"/>
    </location>
</feature>
<feature type="region of interest" description="Disordered" evidence="2">
    <location>
        <begin position="581"/>
        <end position="623"/>
    </location>
</feature>
<comment type="caution">
    <text evidence="3">The sequence shown here is derived from an EMBL/GenBank/DDBJ whole genome shotgun (WGS) entry which is preliminary data.</text>
</comment>
<feature type="compositionally biased region" description="Low complexity" evidence="2">
    <location>
        <begin position="263"/>
        <end position="275"/>
    </location>
</feature>
<feature type="region of interest" description="Disordered" evidence="2">
    <location>
        <begin position="549"/>
        <end position="568"/>
    </location>
</feature>
<feature type="compositionally biased region" description="Basic and acidic residues" evidence="2">
    <location>
        <begin position="201"/>
        <end position="210"/>
    </location>
</feature>
<reference evidence="3 4" key="2">
    <citation type="submission" date="2016-08" db="EMBL/GenBank/DDBJ databases">
        <title>Pervasive Adenine N6-methylation of Active Genes in Fungi.</title>
        <authorList>
            <consortium name="DOE Joint Genome Institute"/>
            <person name="Mondo S.J."/>
            <person name="Dannebaum R.O."/>
            <person name="Kuo R.C."/>
            <person name="Labutti K."/>
            <person name="Haridas S."/>
            <person name="Kuo A."/>
            <person name="Salamov A."/>
            <person name="Ahrendt S.R."/>
            <person name="Lipzen A."/>
            <person name="Sullivan W."/>
            <person name="Andreopoulos W.B."/>
            <person name="Clum A."/>
            <person name="Lindquist E."/>
            <person name="Daum C."/>
            <person name="Ramamoorthy G.K."/>
            <person name="Gryganskyi A."/>
            <person name="Culley D."/>
            <person name="Magnuson J.K."/>
            <person name="James T.Y."/>
            <person name="O'Malley M.A."/>
            <person name="Stajich J.E."/>
            <person name="Spatafora J.W."/>
            <person name="Visel A."/>
            <person name="Grigoriev I.V."/>
        </authorList>
    </citation>
    <scope>NUCLEOTIDE SEQUENCE [LARGE SCALE GENOMIC DNA]</scope>
    <source>
        <strain evidence="4">finn</strain>
    </source>
</reference>
<feature type="coiled-coil region" evidence="1">
    <location>
        <begin position="924"/>
        <end position="1025"/>
    </location>
</feature>
<dbReference type="STRING" id="1754191.A0A1Y1UUN3"/>
<proteinExistence type="predicted"/>
<dbReference type="Proteomes" id="UP000193719">
    <property type="component" value="Unassembled WGS sequence"/>
</dbReference>
<feature type="compositionally biased region" description="Acidic residues" evidence="2">
    <location>
        <begin position="190"/>
        <end position="200"/>
    </location>
</feature>
<feature type="compositionally biased region" description="Pro residues" evidence="2">
    <location>
        <begin position="816"/>
        <end position="827"/>
    </location>
</feature>
<feature type="region of interest" description="Disordered" evidence="2">
    <location>
        <begin position="648"/>
        <end position="668"/>
    </location>
</feature>
<dbReference type="EMBL" id="MCFH01000080">
    <property type="protein sequence ID" value="ORX41718.1"/>
    <property type="molecule type" value="Genomic_DNA"/>
</dbReference>
<protein>
    <submittedName>
        <fullName evidence="3">Uncharacterized protein</fullName>
    </submittedName>
</protein>
<evidence type="ECO:0000256" key="1">
    <source>
        <dbReference type="SAM" id="Coils"/>
    </source>
</evidence>
<feature type="compositionally biased region" description="Basic residues" evidence="2">
    <location>
        <begin position="240"/>
        <end position="257"/>
    </location>
</feature>
<feature type="compositionally biased region" description="Basic and acidic residues" evidence="2">
    <location>
        <begin position="724"/>
        <end position="747"/>
    </location>
</feature>
<feature type="compositionally biased region" description="Acidic residues" evidence="2">
    <location>
        <begin position="610"/>
        <end position="623"/>
    </location>
</feature>
<reference evidence="3 4" key="1">
    <citation type="submission" date="2016-08" db="EMBL/GenBank/DDBJ databases">
        <title>Genomes of anaerobic fungi encode conserved fungal cellulosomes for biomass hydrolysis.</title>
        <authorList>
            <consortium name="DOE Joint Genome Institute"/>
            <person name="Haitjema C.H."/>
            <person name="Gilmore S.P."/>
            <person name="Henske J.K."/>
            <person name="Solomon K.V."/>
            <person name="De Groot R."/>
            <person name="Kuo A."/>
            <person name="Mondo S.J."/>
            <person name="Salamov A.A."/>
            <person name="Labutti K."/>
            <person name="Zhao Z."/>
            <person name="Chiniquy J."/>
            <person name="Barry K."/>
            <person name="Brewer H.M."/>
            <person name="Purvine S.O."/>
            <person name="Wright A.T."/>
            <person name="Boxma B."/>
            <person name="Van Alen T."/>
            <person name="Hackstein J.H."/>
            <person name="Baker S.E."/>
            <person name="Grigoriev I.V."/>
            <person name="O'Malley M.A."/>
        </authorList>
    </citation>
    <scope>NUCLEOTIDE SEQUENCE [LARGE SCALE GENOMIC DNA]</scope>
    <source>
        <strain evidence="4">finn</strain>
    </source>
</reference>
<feature type="region of interest" description="Disordered" evidence="2">
    <location>
        <begin position="802"/>
        <end position="879"/>
    </location>
</feature>
<sequence length="1031" mass="116518">MNPMNNGVNKMLSIEEFEQKIRQQKDPMKISLTNPMVNFESNSMQVSPISPNPNQMGMNPNIDYNQMKKQKEFFANSMANGLKSKSSNSSMNSSNNLYRMNSDQTLMQSPRFGPGNPGMGGSMPNMELPMQQSKYLNNSDLTIDTSFRPMDNGSYDFNPNPMMGSKIMNSNFNSSQTSFNSFGGFRDESFEEDSDFEDFLEQPKQRKQTETEALADFLKNTGPDMLGGPPASPAGSIEGKKKRGSLFKFKKGKKKEKKPSALSEEIGSGSSSPPSNVNTPKHTPIVIHYPGAENQPNLNSGQNNTSNSGSQQNTMYNPNVPNQFVMNNNGPNPNVPPMPTGFNNLKSSGSVSSINSLQGNGSPYVMSLKNKPDIPESPLHEGGPRFNNFQNSNLMSQQLQAQNMPMNQKPQGDNFPYNKPGMMTAHSNGSNGDLSIQSPITGPQDPRKMNKMKGMNPQDQYRISQHIGSAMNSPSNSTSNSGSMNNQPKPNMMNNISVSTINNGPTNDTEVSPSVKNRIVENLENLSIERNNNYDELDEDEPRPRINAAPMSMNNNNMDNNNNDLNSLLPNKTIVEVGEVKQTPPPQQPQAASTLEEDNNNGNSYYDQGLLDDEDEDDYFSESDSELIRNTRFNANMVGDEFYYDKSFDSPIERPPPDPNRKTVQFNDNVKRISHVEYVSDDEQGFFSDEEPRHERPPPQHRNNNARREHRLTGSHGLRGPPPPRDHDRDHDRDRDREHRIRMSERRSSRHGPPPMRQNLTRVLNNQKQTINNRVTLPPPQMGEITVTNSMPGIEDYELEELEDENPPRIDSGNKNPPPTNPPPPVPFDKNTLKNLDNIRTSTPPPANFGKIAPNKVRHHMSQPPPATNSNGNAPPPLRVRPKVRHVQIQTRRVNNHNVAVQTTSYIEDISTIFKGDVEKSINVEILQNELINYREIIKRMNDELRDIKRENQQLTSDYRQMRHEREKMIENNKRKEIEFDDLSSRAHKKLKELIEDRQQLLDEKEKLQNDNEQMEAMINQLKKQIGSIEA</sequence>
<feature type="compositionally biased region" description="Basic and acidic residues" evidence="2">
    <location>
        <begin position="648"/>
        <end position="661"/>
    </location>
</feature>
<keyword evidence="4" id="KW-1185">Reference proteome</keyword>
<evidence type="ECO:0000256" key="2">
    <source>
        <dbReference type="SAM" id="MobiDB-lite"/>
    </source>
</evidence>
<dbReference type="AlphaFoldDB" id="A0A1Y1UUN3"/>
<feature type="compositionally biased region" description="Polar residues" evidence="2">
    <location>
        <begin position="833"/>
        <end position="842"/>
    </location>
</feature>